<evidence type="ECO:0000313" key="2">
    <source>
        <dbReference type="Proteomes" id="UP000320455"/>
    </source>
</evidence>
<gene>
    <name evidence="1" type="ORF">FQK01_17295</name>
</gene>
<sequence length="127" mass="14717">MPTGNEGEAMLMAEGGPRTLGAKYRDWLEKFHAEERVFYTRAGVKYKILERADQQVRKNPGKLDEYKFDEKTAEYTYTTTPSVWVPQRATLEKYGVNGLQYCQKYTDEMVRDAMKKAGIKSNFVLDK</sequence>
<dbReference type="Proteomes" id="UP000320455">
    <property type="component" value="Unassembled WGS sequence"/>
</dbReference>
<reference evidence="2" key="1">
    <citation type="journal article" date="2020" name="Phytopathology">
        <title>Genomic acquisitions in emerging populations of Xanthomonas vasicola pv. vasculorum infecting corn in the U.S. and Argentina.</title>
        <authorList>
            <person name="Perez-Quintero A.L."/>
        </authorList>
    </citation>
    <scope>NUCLEOTIDE SEQUENCE [LARGE SCALE GENOMIC DNA]</scope>
    <source>
        <strain evidence="2">Xvh-L</strain>
    </source>
</reference>
<organism evidence="1 2">
    <name type="scientific">Xanthomonas vasicola</name>
    <dbReference type="NCBI Taxonomy" id="56459"/>
    <lineage>
        <taxon>Bacteria</taxon>
        <taxon>Pseudomonadati</taxon>
        <taxon>Pseudomonadota</taxon>
        <taxon>Gammaproteobacteria</taxon>
        <taxon>Lysobacterales</taxon>
        <taxon>Lysobacteraceae</taxon>
        <taxon>Xanthomonas</taxon>
    </lineage>
</organism>
<name>A0ABD7S6T0_XANVA</name>
<dbReference type="AlphaFoldDB" id="A0ABD7S6T0"/>
<proteinExistence type="predicted"/>
<keyword evidence="2" id="KW-1185">Reference proteome</keyword>
<accession>A0ABD7S6T0</accession>
<comment type="caution">
    <text evidence="1">The sequence shown here is derived from an EMBL/GenBank/DDBJ whole genome shotgun (WGS) entry which is preliminary data.</text>
</comment>
<dbReference type="EMBL" id="VOCK01000034">
    <property type="protein sequence ID" value="TWQ50786.1"/>
    <property type="molecule type" value="Genomic_DNA"/>
</dbReference>
<protein>
    <submittedName>
        <fullName evidence="1">Uncharacterized protein</fullName>
    </submittedName>
</protein>
<evidence type="ECO:0000313" key="1">
    <source>
        <dbReference type="EMBL" id="TWQ50786.1"/>
    </source>
</evidence>